<name>A0A1X7J197_9SPHI</name>
<dbReference type="InterPro" id="IPR002591">
    <property type="entry name" value="Phosphodiest/P_Trfase"/>
</dbReference>
<keyword evidence="1" id="KW-0732">Signal</keyword>
<reference evidence="2 3" key="1">
    <citation type="submission" date="2017-04" db="EMBL/GenBank/DDBJ databases">
        <authorList>
            <person name="Afonso C.L."/>
            <person name="Miller P.J."/>
            <person name="Scott M.A."/>
            <person name="Spackman E."/>
            <person name="Goraichik I."/>
            <person name="Dimitrov K.M."/>
            <person name="Suarez D.L."/>
            <person name="Swayne D.E."/>
        </authorList>
    </citation>
    <scope>NUCLEOTIDE SEQUENCE [LARGE SCALE GENOMIC DNA]</scope>
    <source>
        <strain evidence="2 3">DSM 22418</strain>
    </source>
</reference>
<evidence type="ECO:0000313" key="2">
    <source>
        <dbReference type="EMBL" id="SMG20927.1"/>
    </source>
</evidence>
<dbReference type="PANTHER" id="PTHR10151:SF120">
    <property type="entry name" value="BIS(5'-ADENOSYL)-TRIPHOSPHATASE"/>
    <property type="match status" value="1"/>
</dbReference>
<dbReference type="OrthoDB" id="279982at2"/>
<dbReference type="EMBL" id="FXAU01000002">
    <property type="protein sequence ID" value="SMG20927.1"/>
    <property type="molecule type" value="Genomic_DNA"/>
</dbReference>
<dbReference type="Proteomes" id="UP000192980">
    <property type="component" value="Unassembled WGS sequence"/>
</dbReference>
<organism evidence="2 3">
    <name type="scientific">Sphingobacterium psychroaquaticum</name>
    <dbReference type="NCBI Taxonomy" id="561061"/>
    <lineage>
        <taxon>Bacteria</taxon>
        <taxon>Pseudomonadati</taxon>
        <taxon>Bacteroidota</taxon>
        <taxon>Sphingobacteriia</taxon>
        <taxon>Sphingobacteriales</taxon>
        <taxon>Sphingobacteriaceae</taxon>
        <taxon>Sphingobacterium</taxon>
    </lineage>
</organism>
<dbReference type="InterPro" id="IPR017850">
    <property type="entry name" value="Alkaline_phosphatase_core_sf"/>
</dbReference>
<sequence length="295" mass="32434">MRKLIFSALILIGFYMSTSAQSKKIKHVVLVGFDGFGAYAIPKAEMPELRKMMEQGSYNLHVRTVLPSSSAVNWASMLMGASPTMHGYTEWGSQTPEIPSLTTTKNGMFPSIFNAIADKYPKAKTAVVHSWPGIGYLIDKKVVQHVYNMQDNEENTLKKAIEIIKQDKPMLTFIHFDQPDGVGHGAGHDTPAYYAELKNVDKRIGDLRKAVKEAGMEQETIFIVTADHGGIEKGHGGKTIAEVEVPFIAIGPGVPAGNQVTQPMVIYDIAATITWLLGADQQEAWRGKAIKSFQK</sequence>
<dbReference type="PANTHER" id="PTHR10151">
    <property type="entry name" value="ECTONUCLEOTIDE PYROPHOSPHATASE/PHOSPHODIESTERASE"/>
    <property type="match status" value="1"/>
</dbReference>
<accession>A0A1X7J197</accession>
<protein>
    <submittedName>
        <fullName evidence="2">Type I phosphodiesterase / nucleotide pyrophosphatase</fullName>
    </submittedName>
</protein>
<dbReference type="Gene3D" id="3.40.720.10">
    <property type="entry name" value="Alkaline Phosphatase, subunit A"/>
    <property type="match status" value="1"/>
</dbReference>
<feature type="chain" id="PRO_5012982254" evidence="1">
    <location>
        <begin position="23"/>
        <end position="295"/>
    </location>
</feature>
<evidence type="ECO:0000256" key="1">
    <source>
        <dbReference type="SAM" id="SignalP"/>
    </source>
</evidence>
<dbReference type="GO" id="GO:0016787">
    <property type="term" value="F:hydrolase activity"/>
    <property type="evidence" value="ECO:0007669"/>
    <property type="project" value="UniProtKB-ARBA"/>
</dbReference>
<keyword evidence="3" id="KW-1185">Reference proteome</keyword>
<gene>
    <name evidence="2" type="ORF">SAMN05660862_1309</name>
</gene>
<proteinExistence type="predicted"/>
<dbReference type="SUPFAM" id="SSF53649">
    <property type="entry name" value="Alkaline phosphatase-like"/>
    <property type="match status" value="1"/>
</dbReference>
<dbReference type="CDD" id="cd00016">
    <property type="entry name" value="ALP_like"/>
    <property type="match status" value="1"/>
</dbReference>
<dbReference type="Pfam" id="PF01663">
    <property type="entry name" value="Phosphodiest"/>
    <property type="match status" value="1"/>
</dbReference>
<dbReference type="STRING" id="561061.SAMN05660862_1309"/>
<dbReference type="RefSeq" id="WP_085472168.1">
    <property type="nucleotide sequence ID" value="NZ_FXAU01000002.1"/>
</dbReference>
<dbReference type="AlphaFoldDB" id="A0A1X7J197"/>
<evidence type="ECO:0000313" key="3">
    <source>
        <dbReference type="Proteomes" id="UP000192980"/>
    </source>
</evidence>
<feature type="signal peptide" evidence="1">
    <location>
        <begin position="1"/>
        <end position="22"/>
    </location>
</feature>